<dbReference type="EMBL" id="LAZR01010727">
    <property type="protein sequence ID" value="KKM65424.1"/>
    <property type="molecule type" value="Genomic_DNA"/>
</dbReference>
<keyword evidence="3" id="KW-0963">Cytoplasm</keyword>
<dbReference type="GO" id="GO:0006515">
    <property type="term" value="P:protein quality control for misfolded or incompletely synthesized proteins"/>
    <property type="evidence" value="ECO:0007669"/>
    <property type="project" value="TreeGrafter"/>
</dbReference>
<evidence type="ECO:0000256" key="4">
    <source>
        <dbReference type="ARBA" id="ARBA00022670"/>
    </source>
</evidence>
<accession>A0A0F9J6M4</accession>
<dbReference type="CDD" id="cd07017">
    <property type="entry name" value="S14_ClpP_2"/>
    <property type="match status" value="1"/>
</dbReference>
<comment type="similarity">
    <text evidence="1">Belongs to the peptidase S14 family.</text>
</comment>
<dbReference type="NCBIfam" id="NF001368">
    <property type="entry name" value="PRK00277.1"/>
    <property type="match status" value="1"/>
</dbReference>
<dbReference type="GO" id="GO:0004176">
    <property type="term" value="F:ATP-dependent peptidase activity"/>
    <property type="evidence" value="ECO:0007669"/>
    <property type="project" value="InterPro"/>
</dbReference>
<dbReference type="Gene3D" id="3.90.226.10">
    <property type="entry name" value="2-enoyl-CoA Hydratase, Chain A, domain 1"/>
    <property type="match status" value="1"/>
</dbReference>
<dbReference type="GO" id="GO:0051117">
    <property type="term" value="F:ATPase binding"/>
    <property type="evidence" value="ECO:0007669"/>
    <property type="project" value="TreeGrafter"/>
</dbReference>
<dbReference type="InterPro" id="IPR001907">
    <property type="entry name" value="ClpP"/>
</dbReference>
<evidence type="ECO:0000256" key="5">
    <source>
        <dbReference type="ARBA" id="ARBA00022801"/>
    </source>
</evidence>
<keyword evidence="5" id="KW-0378">Hydrolase</keyword>
<dbReference type="PROSITE" id="PS00381">
    <property type="entry name" value="CLP_PROTEASE_SER"/>
    <property type="match status" value="1"/>
</dbReference>
<evidence type="ECO:0000256" key="8">
    <source>
        <dbReference type="SAM" id="MobiDB-lite"/>
    </source>
</evidence>
<gene>
    <name evidence="9" type="ORF">LCGC14_1491470</name>
</gene>
<comment type="caution">
    <text evidence="9">The sequence shown here is derived from an EMBL/GenBank/DDBJ whole genome shotgun (WGS) entry which is preliminary data.</text>
</comment>
<evidence type="ECO:0000256" key="2">
    <source>
        <dbReference type="ARBA" id="ARBA00013230"/>
    </source>
</evidence>
<dbReference type="GO" id="GO:0004252">
    <property type="term" value="F:serine-type endopeptidase activity"/>
    <property type="evidence" value="ECO:0007669"/>
    <property type="project" value="UniProtKB-EC"/>
</dbReference>
<evidence type="ECO:0000256" key="6">
    <source>
        <dbReference type="ARBA" id="ARBA00022825"/>
    </source>
</evidence>
<proteinExistence type="inferred from homology"/>
<sequence length="222" mass="24560">MATNQHLVPIVIERTGRGERSYDIYSRLLRDRILFIGGEIDDAMANLVVAQLLFLSNEDSKSDVNIYVNSPGGGISAGLAILDTMQFIRPDVSTYCVGMAASMGAVLMAAGTKGKRFILPNSRILIHQPLIRGVLTGPATELDIEAREIIRLRKRLYGIIATHTGQTEEKIESDCDRNKWLNAEEAVEYGCADKILQRIPDLVREADDDQDGAEDDKPQDDE</sequence>
<dbReference type="GO" id="GO:0009368">
    <property type="term" value="C:endopeptidase Clp complex"/>
    <property type="evidence" value="ECO:0007669"/>
    <property type="project" value="TreeGrafter"/>
</dbReference>
<dbReference type="PANTHER" id="PTHR10381">
    <property type="entry name" value="ATP-DEPENDENT CLP PROTEASE PROTEOLYTIC SUBUNIT"/>
    <property type="match status" value="1"/>
</dbReference>
<dbReference type="PANTHER" id="PTHR10381:SF70">
    <property type="entry name" value="ATP-DEPENDENT CLP PROTEASE PROTEOLYTIC SUBUNIT"/>
    <property type="match status" value="1"/>
</dbReference>
<feature type="region of interest" description="Disordered" evidence="8">
    <location>
        <begin position="203"/>
        <end position="222"/>
    </location>
</feature>
<dbReference type="HAMAP" id="MF_00444">
    <property type="entry name" value="ClpP"/>
    <property type="match status" value="1"/>
</dbReference>
<comment type="catalytic activity">
    <reaction evidence="7">
        <text>Hydrolysis of proteins to small peptides in the presence of ATP and magnesium. alpha-casein is the usual test substrate. In the absence of ATP, only oligopeptides shorter than five residues are hydrolyzed (such as succinyl-Leu-Tyr-|-NHMec, and Leu-Tyr-Leu-|-Tyr-Trp, in which cleavage of the -Tyr-|-Leu- and -Tyr-|-Trp bonds also occurs).</text>
        <dbReference type="EC" id="3.4.21.92"/>
    </reaction>
</comment>
<evidence type="ECO:0000256" key="7">
    <source>
        <dbReference type="ARBA" id="ARBA00034021"/>
    </source>
</evidence>
<protein>
    <recommendedName>
        <fullName evidence="2">endopeptidase Clp</fullName>
        <ecNumber evidence="2">3.4.21.92</ecNumber>
    </recommendedName>
</protein>
<dbReference type="FunFam" id="3.90.226.10:FF:000001">
    <property type="entry name" value="ATP-dependent Clp protease proteolytic subunit"/>
    <property type="match status" value="1"/>
</dbReference>
<dbReference type="InterPro" id="IPR018215">
    <property type="entry name" value="ClpP_Ser_AS"/>
</dbReference>
<evidence type="ECO:0000313" key="9">
    <source>
        <dbReference type="EMBL" id="KKM65424.1"/>
    </source>
</evidence>
<dbReference type="SUPFAM" id="SSF52096">
    <property type="entry name" value="ClpP/crotonase"/>
    <property type="match status" value="1"/>
</dbReference>
<dbReference type="AlphaFoldDB" id="A0A0F9J6M4"/>
<dbReference type="NCBIfam" id="NF009205">
    <property type="entry name" value="PRK12553.1"/>
    <property type="match status" value="1"/>
</dbReference>
<dbReference type="PRINTS" id="PR00127">
    <property type="entry name" value="CLPPROTEASEP"/>
</dbReference>
<name>A0A0F9J6M4_9ZZZZ</name>
<feature type="compositionally biased region" description="Acidic residues" evidence="8">
    <location>
        <begin position="206"/>
        <end position="222"/>
    </location>
</feature>
<keyword evidence="4" id="KW-0645">Protease</keyword>
<evidence type="ECO:0000256" key="3">
    <source>
        <dbReference type="ARBA" id="ARBA00022490"/>
    </source>
</evidence>
<dbReference type="Pfam" id="PF00574">
    <property type="entry name" value="CLP_protease"/>
    <property type="match status" value="1"/>
</dbReference>
<reference evidence="9" key="1">
    <citation type="journal article" date="2015" name="Nature">
        <title>Complex archaea that bridge the gap between prokaryotes and eukaryotes.</title>
        <authorList>
            <person name="Spang A."/>
            <person name="Saw J.H."/>
            <person name="Jorgensen S.L."/>
            <person name="Zaremba-Niedzwiedzka K."/>
            <person name="Martijn J."/>
            <person name="Lind A.E."/>
            <person name="van Eijk R."/>
            <person name="Schleper C."/>
            <person name="Guy L."/>
            <person name="Ettema T.J."/>
        </authorList>
    </citation>
    <scope>NUCLEOTIDE SEQUENCE</scope>
</reference>
<dbReference type="PROSITE" id="PS00382">
    <property type="entry name" value="CLP_PROTEASE_HIS"/>
    <property type="match status" value="1"/>
</dbReference>
<evidence type="ECO:0000256" key="1">
    <source>
        <dbReference type="ARBA" id="ARBA00007039"/>
    </source>
</evidence>
<organism evidence="9">
    <name type="scientific">marine sediment metagenome</name>
    <dbReference type="NCBI Taxonomy" id="412755"/>
    <lineage>
        <taxon>unclassified sequences</taxon>
        <taxon>metagenomes</taxon>
        <taxon>ecological metagenomes</taxon>
    </lineage>
</organism>
<keyword evidence="6" id="KW-0720">Serine protease</keyword>
<dbReference type="EC" id="3.4.21.92" evidence="2"/>
<dbReference type="InterPro" id="IPR023562">
    <property type="entry name" value="ClpP/TepA"/>
</dbReference>
<dbReference type="InterPro" id="IPR033135">
    <property type="entry name" value="ClpP_His_AS"/>
</dbReference>
<dbReference type="InterPro" id="IPR029045">
    <property type="entry name" value="ClpP/crotonase-like_dom_sf"/>
</dbReference>